<dbReference type="Pfam" id="PF13280">
    <property type="entry name" value="WYL"/>
    <property type="match status" value="1"/>
</dbReference>
<evidence type="ECO:0000259" key="3">
    <source>
        <dbReference type="PROSITE" id="PS51000"/>
    </source>
</evidence>
<dbReference type="SUPFAM" id="SSF46785">
    <property type="entry name" value="Winged helix' DNA-binding domain"/>
    <property type="match status" value="1"/>
</dbReference>
<dbReference type="InterPro" id="IPR001034">
    <property type="entry name" value="DeoR_HTH"/>
</dbReference>
<evidence type="ECO:0000256" key="2">
    <source>
        <dbReference type="ARBA" id="ARBA00023163"/>
    </source>
</evidence>
<dbReference type="Gene3D" id="1.10.10.10">
    <property type="entry name" value="Winged helix-like DNA-binding domain superfamily/Winged helix DNA-binding domain"/>
    <property type="match status" value="1"/>
</dbReference>
<dbReference type="InterPro" id="IPR051534">
    <property type="entry name" value="CBASS_pafABC_assoc_protein"/>
</dbReference>
<accession>A0A1M5UUA9</accession>
<sequence>MRADRLISILMLLQIYKKLTAQELSKKLEVSVRTIYRDIDSLSGIGIPIVTEKGINGGITLLGNYKTTLTGINKNELLSLFIPTGDKIFEDLGIENLKNTTILKILGDSSLDNYKEFENFQNYIYIDMNTWNNSKTSTNKDVLSTLQKATWSSKSLKICYKKIDGKKQITINPLGLVCKRSIWYLVAIDCDTIKTYKISSIESATLTSDKFTRPSEFNLKNYWEKSVSKFKTLIPKYNFIFKINPNILESIKKRPFITIREITHRDDELHLYISFDSLWQGIEFAFSYGKDIKILEPFEAITEIKKKSLEIIDLY</sequence>
<keyword evidence="4" id="KW-0238">DNA-binding</keyword>
<name>A0A1M5UUA9_9CLOT</name>
<dbReference type="InterPro" id="IPR036390">
    <property type="entry name" value="WH_DNA-bd_sf"/>
</dbReference>
<dbReference type="GO" id="GO:0003700">
    <property type="term" value="F:DNA-binding transcription factor activity"/>
    <property type="evidence" value="ECO:0007669"/>
    <property type="project" value="InterPro"/>
</dbReference>
<keyword evidence="1" id="KW-0805">Transcription regulation</keyword>
<reference evidence="4 5" key="1">
    <citation type="submission" date="2016-11" db="EMBL/GenBank/DDBJ databases">
        <authorList>
            <person name="Jaros S."/>
            <person name="Januszkiewicz K."/>
            <person name="Wedrychowicz H."/>
        </authorList>
    </citation>
    <scope>NUCLEOTIDE SEQUENCE [LARGE SCALE GENOMIC DNA]</scope>
    <source>
        <strain evidence="4 5">DSM 6191</strain>
    </source>
</reference>
<dbReference type="AlphaFoldDB" id="A0A1M5UUA9"/>
<dbReference type="PROSITE" id="PS51000">
    <property type="entry name" value="HTH_DEOR_2"/>
    <property type="match status" value="1"/>
</dbReference>
<dbReference type="InterPro" id="IPR013196">
    <property type="entry name" value="HTH_11"/>
</dbReference>
<evidence type="ECO:0000256" key="1">
    <source>
        <dbReference type="ARBA" id="ARBA00023015"/>
    </source>
</evidence>
<dbReference type="Pfam" id="PF08279">
    <property type="entry name" value="HTH_11"/>
    <property type="match status" value="1"/>
</dbReference>
<proteinExistence type="predicted"/>
<keyword evidence="2" id="KW-0804">Transcription</keyword>
<dbReference type="PANTHER" id="PTHR34580">
    <property type="match status" value="1"/>
</dbReference>
<gene>
    <name evidence="4" type="ORF">SAMN02745941_00642</name>
</gene>
<protein>
    <submittedName>
        <fullName evidence="4">Predicted DNA-binding transcriptional regulator YafY, contains an HTH and WYL domains</fullName>
    </submittedName>
</protein>
<dbReference type="PANTHER" id="PTHR34580:SF1">
    <property type="entry name" value="PROTEIN PAFC"/>
    <property type="match status" value="1"/>
</dbReference>
<dbReference type="InterPro" id="IPR026881">
    <property type="entry name" value="WYL_dom"/>
</dbReference>
<dbReference type="EMBL" id="FQXU01000003">
    <property type="protein sequence ID" value="SHH66418.1"/>
    <property type="molecule type" value="Genomic_DNA"/>
</dbReference>
<evidence type="ECO:0000313" key="4">
    <source>
        <dbReference type="EMBL" id="SHH66418.1"/>
    </source>
</evidence>
<organism evidence="4 5">
    <name type="scientific">Clostridium intestinale DSM 6191</name>
    <dbReference type="NCBI Taxonomy" id="1121320"/>
    <lineage>
        <taxon>Bacteria</taxon>
        <taxon>Bacillati</taxon>
        <taxon>Bacillota</taxon>
        <taxon>Clostridia</taxon>
        <taxon>Eubacteriales</taxon>
        <taxon>Clostridiaceae</taxon>
        <taxon>Clostridium</taxon>
    </lineage>
</organism>
<evidence type="ECO:0000313" key="5">
    <source>
        <dbReference type="Proteomes" id="UP000184241"/>
    </source>
</evidence>
<dbReference type="InterPro" id="IPR036388">
    <property type="entry name" value="WH-like_DNA-bd_sf"/>
</dbReference>
<feature type="domain" description="HTH deoR-type" evidence="3">
    <location>
        <begin position="2"/>
        <end position="57"/>
    </location>
</feature>
<dbReference type="Proteomes" id="UP000184241">
    <property type="component" value="Unassembled WGS sequence"/>
</dbReference>
<dbReference type="PROSITE" id="PS52050">
    <property type="entry name" value="WYL"/>
    <property type="match status" value="1"/>
</dbReference>
<dbReference type="RefSeq" id="WP_073016626.1">
    <property type="nucleotide sequence ID" value="NZ_FQXU01000003.1"/>
</dbReference>
<dbReference type="GO" id="GO:0003677">
    <property type="term" value="F:DNA binding"/>
    <property type="evidence" value="ECO:0007669"/>
    <property type="project" value="UniProtKB-KW"/>
</dbReference>